<evidence type="ECO:0000313" key="1">
    <source>
        <dbReference type="EMBL" id="CAL8143316.1"/>
    </source>
</evidence>
<comment type="caution">
    <text evidence="1">The sequence shown here is derived from an EMBL/GenBank/DDBJ whole genome shotgun (WGS) entry which is preliminary data.</text>
</comment>
<keyword evidence="2" id="KW-1185">Reference proteome</keyword>
<dbReference type="Proteomes" id="UP001642540">
    <property type="component" value="Unassembled WGS sequence"/>
</dbReference>
<accession>A0ABP1S4G6</accession>
<proteinExistence type="predicted"/>
<sequence length="59" mass="6481">MLKNVSQVFTSTHSGPAGTLRGVTWRARMIDGLVDIAHILGAGVLDANFTFRFSLHFYS</sequence>
<name>A0ABP1S4G6_9HEXA</name>
<gene>
    <name evidence="1" type="ORF">ODALV1_LOCUS29456</name>
</gene>
<evidence type="ECO:0000313" key="2">
    <source>
        <dbReference type="Proteomes" id="UP001642540"/>
    </source>
</evidence>
<dbReference type="EMBL" id="CAXLJM020000154">
    <property type="protein sequence ID" value="CAL8143316.1"/>
    <property type="molecule type" value="Genomic_DNA"/>
</dbReference>
<organism evidence="1 2">
    <name type="scientific">Orchesella dallaii</name>
    <dbReference type="NCBI Taxonomy" id="48710"/>
    <lineage>
        <taxon>Eukaryota</taxon>
        <taxon>Metazoa</taxon>
        <taxon>Ecdysozoa</taxon>
        <taxon>Arthropoda</taxon>
        <taxon>Hexapoda</taxon>
        <taxon>Collembola</taxon>
        <taxon>Entomobryomorpha</taxon>
        <taxon>Entomobryoidea</taxon>
        <taxon>Orchesellidae</taxon>
        <taxon>Orchesellinae</taxon>
        <taxon>Orchesella</taxon>
    </lineage>
</organism>
<reference evidence="1 2" key="1">
    <citation type="submission" date="2024-08" db="EMBL/GenBank/DDBJ databases">
        <authorList>
            <person name="Cucini C."/>
            <person name="Frati F."/>
        </authorList>
    </citation>
    <scope>NUCLEOTIDE SEQUENCE [LARGE SCALE GENOMIC DNA]</scope>
</reference>
<protein>
    <submittedName>
        <fullName evidence="1">Uncharacterized protein</fullName>
    </submittedName>
</protein>